<organism evidence="1">
    <name type="scientific">viral metagenome</name>
    <dbReference type="NCBI Taxonomy" id="1070528"/>
    <lineage>
        <taxon>unclassified sequences</taxon>
        <taxon>metagenomes</taxon>
        <taxon>organismal metagenomes</taxon>
    </lineage>
</organism>
<sequence length="65" mass="7550">MNKADQELVDKAKLDSRNFPLPKYLWEIRGCDKSNFAVSMYEHPKGVRWWDKIPVDDIGITVKGV</sequence>
<dbReference type="AlphaFoldDB" id="A0A6M3LDG3"/>
<evidence type="ECO:0000313" key="1">
    <source>
        <dbReference type="EMBL" id="QJA92443.1"/>
    </source>
</evidence>
<accession>A0A6M3LDG3</accession>
<name>A0A6M3LDG3_9ZZZZ</name>
<reference evidence="1" key="1">
    <citation type="submission" date="2020-03" db="EMBL/GenBank/DDBJ databases">
        <title>The deep terrestrial virosphere.</title>
        <authorList>
            <person name="Holmfeldt K."/>
            <person name="Nilsson E."/>
            <person name="Simone D."/>
            <person name="Lopez-Fernandez M."/>
            <person name="Wu X."/>
            <person name="de Brujin I."/>
            <person name="Lundin D."/>
            <person name="Andersson A."/>
            <person name="Bertilsson S."/>
            <person name="Dopson M."/>
        </authorList>
    </citation>
    <scope>NUCLEOTIDE SEQUENCE</scope>
    <source>
        <strain evidence="1">MM415B04661</strain>
    </source>
</reference>
<proteinExistence type="predicted"/>
<dbReference type="EMBL" id="MT143067">
    <property type="protein sequence ID" value="QJA92443.1"/>
    <property type="molecule type" value="Genomic_DNA"/>
</dbReference>
<gene>
    <name evidence="1" type="ORF">MM415B04661_0005</name>
</gene>
<protein>
    <submittedName>
        <fullName evidence="1">Uncharacterized protein</fullName>
    </submittedName>
</protein>